<dbReference type="AlphaFoldDB" id="A0AAI9UTW6"/>
<sequence length="1225" mass="134057">MWAWRMWEVVKNECVYTEPSREVLVAPSETPSEFVPKKNVVELGAMTIREKLSVGRGKLIDTVPTYLTTLPWVGRGAPAHHYRGWALVGFGLSSSKQRYSTALSTSQVGKPQQARHQPSRISYSDIPWTLTPEATATTNEDDDTIPPEPNSIHNRGAVVILKMFEKSLYDLIRGLRNHKGNEREYIQNSLKECRAEVRGQDMDVKATALLKLVYLEMVGHDMSWASFHVLEVMSSQKYHQKRVGYLAAVQSFRPDTEVLMLATNLLKKDLSSTQATTISLPMATLPHIINPSLALSTLSDLLPRLGHSNPAIRKKTIVTLYRLALVYPETLRAAWPKIKERLMDKDEDPSVTAAIVNVVCELGWRRPHDFLPLAPRLFELLVDGGNNWMAIKLIKLFATLTPLEPRLVRKLLPPLTELIRTTPAMSLLYECINGIIQGGILGSADDVSGREEIATLCVNKLRGMIMVDGDPNLKYVALLAFNKIVVTHPFLVAQQEDVILECIDSADITIRIKALDLVQGMVSSDNLVSIVSRLMKQLKSSAPKRDRPGASLGPDTGMDSEEEAEIEIHSPTKAQEEPPLPDDYRSDVIGRILTMCSQNNYSSLTDFDWYIDVLIQLVRMAPTPRSVETELDSVAASGKSTAGDVSGRIGDELRNVAVKVHALRGAAVRAADLIIQQMNADTPAGHSLSSASLKSTSWLVGEYANQLAYPEDTLGNLLRTLSRTTIPDILTTSLQGVTKIFAYIAGNEGQAWTPEWKTKISLLLARVIHTLEPLALHPNLEVQERSVEFIELLKLTAEAASGQAASTEDTHQDPPLLLTQAIPSLFQGWELNSVAVGAQRNVPMPEGLDLDEPIHPNLAHLLAQADVIPMEANEADDFEVYYHQRPAPTSISSSEPAISRIADVPAEEVVTSYQQQATEDSYLDADIVARRKAERNERNRDDPFYIAAPDAAPRTSTPIHNILQKENGPDLDIDSIPIMQLDLDKLGSSAPGPTSPINRPQPRPRQRVIIAADETLAGSGVSTPRNYESENNSDSFTKSRAKKLRQGLLHVDSSTLGSLSLEGDAASSSNTPFDYERQQREEAEMAQAMKEVERLRLEMQRANERIQVAQGVDVAGTVVKKKTKKGKKTEKDGGAGGSAVKTKKKKKKAAVADGGAAPPAVLLTDDAENSAGGGENTALIPPPETAVEGSGEGGFDAAGPPVVVPKKKKKKKKTTKMAEIAGDSG</sequence>
<accession>A0AAI9UTW6</accession>
<evidence type="ECO:0000256" key="5">
    <source>
        <dbReference type="ARBA" id="ARBA00022927"/>
    </source>
</evidence>
<dbReference type="GO" id="GO:0010008">
    <property type="term" value="C:endosome membrane"/>
    <property type="evidence" value="ECO:0007669"/>
    <property type="project" value="TreeGrafter"/>
</dbReference>
<dbReference type="InterPro" id="IPR017105">
    <property type="entry name" value="AP3_complex_dsu"/>
</dbReference>
<feature type="region of interest" description="Disordered" evidence="9">
    <location>
        <begin position="1120"/>
        <end position="1225"/>
    </location>
</feature>
<comment type="caution">
    <text evidence="11">The sequence shown here is derived from an EMBL/GenBank/DDBJ whole genome shotgun (WGS) entry which is preliminary data.</text>
</comment>
<evidence type="ECO:0000256" key="7">
    <source>
        <dbReference type="PIRNR" id="PIRNR037092"/>
    </source>
</evidence>
<dbReference type="InterPro" id="IPR002553">
    <property type="entry name" value="Clathrin/coatomer_adapt-like_N"/>
</dbReference>
<evidence type="ECO:0000256" key="3">
    <source>
        <dbReference type="ARBA" id="ARBA00022448"/>
    </source>
</evidence>
<dbReference type="SUPFAM" id="SSF48371">
    <property type="entry name" value="ARM repeat"/>
    <property type="match status" value="1"/>
</dbReference>
<evidence type="ECO:0000256" key="4">
    <source>
        <dbReference type="ARBA" id="ARBA00022737"/>
    </source>
</evidence>
<dbReference type="GO" id="GO:0006896">
    <property type="term" value="P:Golgi to vacuole transport"/>
    <property type="evidence" value="ECO:0007669"/>
    <property type="project" value="TreeGrafter"/>
</dbReference>
<feature type="compositionally biased region" description="Basic residues" evidence="9">
    <location>
        <begin position="1205"/>
        <end position="1215"/>
    </location>
</feature>
<dbReference type="EMBL" id="MPDP01000264">
    <property type="protein sequence ID" value="KAK1464677.1"/>
    <property type="molecule type" value="Genomic_DNA"/>
</dbReference>
<dbReference type="InterPro" id="IPR016024">
    <property type="entry name" value="ARM-type_fold"/>
</dbReference>
<evidence type="ECO:0000256" key="2">
    <source>
        <dbReference type="ARBA" id="ARBA00006613"/>
    </source>
</evidence>
<evidence type="ECO:0000313" key="12">
    <source>
        <dbReference type="Proteomes" id="UP001239213"/>
    </source>
</evidence>
<keyword evidence="8" id="KW-0175">Coiled coil</keyword>
<feature type="coiled-coil region" evidence="8">
    <location>
        <begin position="1075"/>
        <end position="1112"/>
    </location>
</feature>
<evidence type="ECO:0000313" key="11">
    <source>
        <dbReference type="EMBL" id="KAK1464677.1"/>
    </source>
</evidence>
<dbReference type="Gene3D" id="1.25.10.10">
    <property type="entry name" value="Leucine-rich Repeat Variant"/>
    <property type="match status" value="1"/>
</dbReference>
<keyword evidence="12" id="KW-1185">Reference proteome</keyword>
<feature type="domain" description="Clathrin/coatomer adaptor adaptin-like N-terminal" evidence="10">
    <location>
        <begin position="182"/>
        <end position="795"/>
    </location>
</feature>
<protein>
    <recommendedName>
        <fullName evidence="7">AP-3 complex subunit delta</fullName>
    </recommendedName>
</protein>
<proteinExistence type="inferred from homology"/>
<dbReference type="PANTHER" id="PTHR22781:SF12">
    <property type="entry name" value="AP-3 COMPLEX SUBUNIT DELTA-1"/>
    <property type="match status" value="1"/>
</dbReference>
<keyword evidence="6" id="KW-0472">Membrane</keyword>
<keyword evidence="5 7" id="KW-0653">Protein transport</keyword>
<evidence type="ECO:0000256" key="1">
    <source>
        <dbReference type="ARBA" id="ARBA00004308"/>
    </source>
</evidence>
<dbReference type="PANTHER" id="PTHR22781">
    <property type="entry name" value="DELTA ADAPTIN-RELATED"/>
    <property type="match status" value="1"/>
</dbReference>
<comment type="similarity">
    <text evidence="2 7">Belongs to the adaptor complexes large subunit family.</text>
</comment>
<feature type="compositionally biased region" description="Basic and acidic residues" evidence="9">
    <location>
        <begin position="566"/>
        <end position="581"/>
    </location>
</feature>
<evidence type="ECO:0000256" key="9">
    <source>
        <dbReference type="SAM" id="MobiDB-lite"/>
    </source>
</evidence>
<reference evidence="11" key="1">
    <citation type="submission" date="2016-11" db="EMBL/GenBank/DDBJ databases">
        <title>The genome sequence of Colletotrichum cuscutae.</title>
        <authorList>
            <person name="Baroncelli R."/>
        </authorList>
    </citation>
    <scope>NUCLEOTIDE SEQUENCE</scope>
    <source>
        <strain evidence="11">IMI 304802</strain>
    </source>
</reference>
<organism evidence="11 12">
    <name type="scientific">Colletotrichum cuscutae</name>
    <dbReference type="NCBI Taxonomy" id="1209917"/>
    <lineage>
        <taxon>Eukaryota</taxon>
        <taxon>Fungi</taxon>
        <taxon>Dikarya</taxon>
        <taxon>Ascomycota</taxon>
        <taxon>Pezizomycotina</taxon>
        <taxon>Sordariomycetes</taxon>
        <taxon>Hypocreomycetidae</taxon>
        <taxon>Glomerellales</taxon>
        <taxon>Glomerellaceae</taxon>
        <taxon>Colletotrichum</taxon>
        <taxon>Colletotrichum acutatum species complex</taxon>
    </lineage>
</organism>
<dbReference type="GO" id="GO:0006623">
    <property type="term" value="P:protein targeting to vacuole"/>
    <property type="evidence" value="ECO:0007669"/>
    <property type="project" value="TreeGrafter"/>
</dbReference>
<evidence type="ECO:0000259" key="10">
    <source>
        <dbReference type="Pfam" id="PF01602"/>
    </source>
</evidence>
<dbReference type="Pfam" id="PF01602">
    <property type="entry name" value="Adaptin_N"/>
    <property type="match status" value="1"/>
</dbReference>
<evidence type="ECO:0000256" key="6">
    <source>
        <dbReference type="ARBA" id="ARBA00023136"/>
    </source>
</evidence>
<dbReference type="InterPro" id="IPR011989">
    <property type="entry name" value="ARM-like"/>
</dbReference>
<keyword evidence="4" id="KW-0677">Repeat</keyword>
<comment type="subcellular location">
    <subcellularLocation>
        <location evidence="1">Endomembrane system</location>
    </subcellularLocation>
    <subcellularLocation>
        <location evidence="7">Golgi apparatus</location>
    </subcellularLocation>
</comment>
<keyword evidence="7" id="KW-0333">Golgi apparatus</keyword>
<dbReference type="GO" id="GO:0005794">
    <property type="term" value="C:Golgi apparatus"/>
    <property type="evidence" value="ECO:0007669"/>
    <property type="project" value="UniProtKB-SubCell"/>
</dbReference>
<feature type="region of interest" description="Disordered" evidence="9">
    <location>
        <begin position="986"/>
        <end position="1005"/>
    </location>
</feature>
<name>A0AAI9UTW6_9PEZI</name>
<feature type="region of interest" description="Disordered" evidence="9">
    <location>
        <begin position="1015"/>
        <end position="1038"/>
    </location>
</feature>
<evidence type="ECO:0000256" key="8">
    <source>
        <dbReference type="SAM" id="Coils"/>
    </source>
</evidence>
<dbReference type="GO" id="GO:0030123">
    <property type="term" value="C:AP-3 adaptor complex"/>
    <property type="evidence" value="ECO:0007669"/>
    <property type="project" value="InterPro"/>
</dbReference>
<gene>
    <name evidence="11" type="ORF">CCUS01_07924</name>
</gene>
<comment type="subunit">
    <text evidence="7">Adaptor protein complex 3 (AP-3) is a heterotetramer.</text>
</comment>
<keyword evidence="3 7" id="KW-0813">Transport</keyword>
<dbReference type="PIRSF" id="PIRSF037092">
    <property type="entry name" value="AP3_complex_delta"/>
    <property type="match status" value="1"/>
</dbReference>
<dbReference type="Proteomes" id="UP001239213">
    <property type="component" value="Unassembled WGS sequence"/>
</dbReference>
<feature type="compositionally biased region" description="Polar residues" evidence="9">
    <location>
        <begin position="1020"/>
        <end position="1038"/>
    </location>
</feature>
<feature type="region of interest" description="Disordered" evidence="9">
    <location>
        <begin position="540"/>
        <end position="581"/>
    </location>
</feature>
<comment type="function">
    <text evidence="7">Part of the AP-3 complex, an adaptor-related complex which is not clathrin-associated. The complex is associated with the Golgi region as well as more peripheral structures. It facilitates the budding of vesicles from the Golgi membrane.</text>
</comment>